<protein>
    <recommendedName>
        <fullName evidence="8">ABC transporter domain-containing protein</fullName>
    </recommendedName>
</protein>
<dbReference type="SMART" id="SM00382">
    <property type="entry name" value="AAA"/>
    <property type="match status" value="2"/>
</dbReference>
<dbReference type="GO" id="GO:0005524">
    <property type="term" value="F:ATP binding"/>
    <property type="evidence" value="ECO:0007669"/>
    <property type="project" value="UniProtKB-KW"/>
</dbReference>
<evidence type="ECO:0000256" key="4">
    <source>
        <dbReference type="ARBA" id="ARBA00022475"/>
    </source>
</evidence>
<evidence type="ECO:0000256" key="6">
    <source>
        <dbReference type="ARBA" id="ARBA00022840"/>
    </source>
</evidence>
<keyword evidence="3" id="KW-0813">Transport</keyword>
<dbReference type="InterPro" id="IPR003593">
    <property type="entry name" value="AAA+_ATPase"/>
</dbReference>
<evidence type="ECO:0000256" key="7">
    <source>
        <dbReference type="ARBA" id="ARBA00023136"/>
    </source>
</evidence>
<comment type="caution">
    <text evidence="9">The sequence shown here is derived from an EMBL/GenBank/DDBJ whole genome shotgun (WGS) entry which is preliminary data.</text>
</comment>
<dbReference type="NCBIfam" id="NF008453">
    <property type="entry name" value="PRK11308.1"/>
    <property type="match status" value="2"/>
</dbReference>
<dbReference type="Gene3D" id="3.40.50.300">
    <property type="entry name" value="P-loop containing nucleotide triphosphate hydrolases"/>
    <property type="match status" value="2"/>
</dbReference>
<dbReference type="InterPro" id="IPR027417">
    <property type="entry name" value="P-loop_NTPase"/>
</dbReference>
<dbReference type="SUPFAM" id="SSF52540">
    <property type="entry name" value="P-loop containing nucleoside triphosphate hydrolases"/>
    <property type="match status" value="2"/>
</dbReference>
<gene>
    <name evidence="9" type="ORF">BM477_07225</name>
</gene>
<dbReference type="STRING" id="156892.BM477_07225"/>
<dbReference type="GO" id="GO:0016887">
    <property type="term" value="F:ATP hydrolysis activity"/>
    <property type="evidence" value="ECO:0007669"/>
    <property type="project" value="InterPro"/>
</dbReference>
<dbReference type="EMBL" id="MPDM01000008">
    <property type="protein sequence ID" value="OKL46744.1"/>
    <property type="molecule type" value="Genomic_DNA"/>
</dbReference>
<keyword evidence="7" id="KW-0472">Membrane</keyword>
<dbReference type="Pfam" id="PF08352">
    <property type="entry name" value="oligo_HPY"/>
    <property type="match status" value="2"/>
</dbReference>
<dbReference type="InterPro" id="IPR003439">
    <property type="entry name" value="ABC_transporter-like_ATP-bd"/>
</dbReference>
<dbReference type="GO" id="GO:0005886">
    <property type="term" value="C:plasma membrane"/>
    <property type="evidence" value="ECO:0007669"/>
    <property type="project" value="UniProtKB-SubCell"/>
</dbReference>
<name>A0A1Q5PKK5_9ACTO</name>
<keyword evidence="6" id="KW-0067">ATP-binding</keyword>
<comment type="similarity">
    <text evidence="2">Belongs to the ABC transporter superfamily.</text>
</comment>
<dbReference type="AlphaFoldDB" id="A0A1Q5PKK5"/>
<evidence type="ECO:0000256" key="2">
    <source>
        <dbReference type="ARBA" id="ARBA00005417"/>
    </source>
</evidence>
<comment type="subcellular location">
    <subcellularLocation>
        <location evidence="1">Cell membrane</location>
        <topology evidence="1">Peripheral membrane protein</topology>
    </subcellularLocation>
</comment>
<dbReference type="PANTHER" id="PTHR43297">
    <property type="entry name" value="OLIGOPEPTIDE TRANSPORT ATP-BINDING PROTEIN APPD"/>
    <property type="match status" value="1"/>
</dbReference>
<evidence type="ECO:0000259" key="8">
    <source>
        <dbReference type="PROSITE" id="PS50893"/>
    </source>
</evidence>
<keyword evidence="5" id="KW-0547">Nucleotide-binding</keyword>
<keyword evidence="4" id="KW-1003">Cell membrane</keyword>
<evidence type="ECO:0000313" key="10">
    <source>
        <dbReference type="Proteomes" id="UP000186465"/>
    </source>
</evidence>
<dbReference type="InterPro" id="IPR013563">
    <property type="entry name" value="Oligopep_ABC_C"/>
</dbReference>
<dbReference type="PROSITE" id="PS00211">
    <property type="entry name" value="ABC_TRANSPORTER_1"/>
    <property type="match status" value="2"/>
</dbReference>
<evidence type="ECO:0000256" key="5">
    <source>
        <dbReference type="ARBA" id="ARBA00022741"/>
    </source>
</evidence>
<dbReference type="InterPro" id="IPR050388">
    <property type="entry name" value="ABC_Ni/Peptide_Import"/>
</dbReference>
<reference evidence="10" key="1">
    <citation type="submission" date="2016-11" db="EMBL/GenBank/DDBJ databases">
        <title>Actinomyces gypaetusis sp. nov. isolated from Gypaetus barbatus in Qinghai Tibet Plateau China.</title>
        <authorList>
            <person name="Meng X."/>
        </authorList>
    </citation>
    <scope>NUCLEOTIDE SEQUENCE [LARGE SCALE GENOMIC DNA]</scope>
    <source>
        <strain evidence="10">DSM 15383</strain>
    </source>
</reference>
<feature type="domain" description="ABC transporter" evidence="8">
    <location>
        <begin position="6"/>
        <end position="259"/>
    </location>
</feature>
<accession>A0A1Q5PKK5</accession>
<dbReference type="CDD" id="cd03257">
    <property type="entry name" value="ABC_NikE_OppD_transporters"/>
    <property type="match status" value="2"/>
</dbReference>
<dbReference type="GO" id="GO:0015833">
    <property type="term" value="P:peptide transport"/>
    <property type="evidence" value="ECO:0007669"/>
    <property type="project" value="InterPro"/>
</dbReference>
<proteinExistence type="inferred from homology"/>
<evidence type="ECO:0000256" key="1">
    <source>
        <dbReference type="ARBA" id="ARBA00004202"/>
    </source>
</evidence>
<dbReference type="PANTHER" id="PTHR43297:SF2">
    <property type="entry name" value="DIPEPTIDE TRANSPORT ATP-BINDING PROTEIN DPPD"/>
    <property type="match status" value="1"/>
</dbReference>
<sequence>MPDEVLAVSDLRVAFAGSAADAVDGVELRLVPGQVTALVGESGSGKSVSARALLGLLPESAQVSGSAELADQSGREPLQLLGASRKLLNQVRGARVAMVFQEPITALNPLLRIGAQIDEIMMVHEGIPRAQARARSLELLAEVSLREPERIYQAYPHQVSGGQLQRAFIAMALACRPDVLIADEPTTALDMTAQATILQLLREAAHARNLGVLLITHDMGVVADLADQVIVLQQGKVVEAGPVEQVFYQPQAEYTRRLLASVPRLGQALTVAPSSSGGVSDAAAAAAVQALLDPVRDGAEDGAEDRAEDGSAPAVEIENLTVIYGSGSGATRAVNQVSLRLEQGEVLALVGESGSGKSTISATIYGQVRASSGQVKLAGTNILQLRGRALRRSLSRIGVVFQNPASALNPRRTVVESIAEPLRTHTKLSPAQRRERALQAMLAARLETAYADRYPHELSGGQRQRVAIARAIVLRPSLVIADEPTSALDVSVQAQVLATLQQLQQEMGFACLLITHDLAVVEQLAERVVVLKQGEVVEADTTTTVLAQPESPYTQRLLDAVPVPDPRVQAQRRARFARHDLS</sequence>
<feature type="domain" description="ABC transporter" evidence="8">
    <location>
        <begin position="315"/>
        <end position="558"/>
    </location>
</feature>
<keyword evidence="10" id="KW-1185">Reference proteome</keyword>
<dbReference type="Proteomes" id="UP000186465">
    <property type="component" value="Unassembled WGS sequence"/>
</dbReference>
<evidence type="ECO:0000313" key="9">
    <source>
        <dbReference type="EMBL" id="OKL46744.1"/>
    </source>
</evidence>
<dbReference type="OrthoDB" id="4008250at2"/>
<dbReference type="Pfam" id="PF00005">
    <property type="entry name" value="ABC_tran"/>
    <property type="match status" value="2"/>
</dbReference>
<dbReference type="PROSITE" id="PS50893">
    <property type="entry name" value="ABC_TRANSPORTER_2"/>
    <property type="match status" value="2"/>
</dbReference>
<evidence type="ECO:0000256" key="3">
    <source>
        <dbReference type="ARBA" id="ARBA00022448"/>
    </source>
</evidence>
<dbReference type="InterPro" id="IPR017871">
    <property type="entry name" value="ABC_transporter-like_CS"/>
</dbReference>
<organism evidence="9 10">
    <name type="scientific">Boudabousia marimammalium</name>
    <dbReference type="NCBI Taxonomy" id="156892"/>
    <lineage>
        <taxon>Bacteria</taxon>
        <taxon>Bacillati</taxon>
        <taxon>Actinomycetota</taxon>
        <taxon>Actinomycetes</taxon>
        <taxon>Actinomycetales</taxon>
        <taxon>Actinomycetaceae</taxon>
        <taxon>Boudabousia</taxon>
    </lineage>
</organism>